<proteinExistence type="predicted"/>
<reference evidence="2 3" key="1">
    <citation type="submission" date="2019-08" db="EMBL/GenBank/DDBJ databases">
        <title>Archangium and Cystobacter genomes.</title>
        <authorList>
            <person name="Chen I.-C.K."/>
            <person name="Wielgoss S."/>
        </authorList>
    </citation>
    <scope>NUCLEOTIDE SEQUENCE [LARGE SCALE GENOMIC DNA]</scope>
    <source>
        <strain evidence="2 3">Cbm 6</strain>
    </source>
</reference>
<dbReference type="Proteomes" id="UP001611383">
    <property type="component" value="Chromosome"/>
</dbReference>
<gene>
    <name evidence="2" type="ORF">F0U60_00080</name>
</gene>
<evidence type="ECO:0000313" key="3">
    <source>
        <dbReference type="Proteomes" id="UP001611383"/>
    </source>
</evidence>
<keyword evidence="1" id="KW-0472">Membrane</keyword>
<evidence type="ECO:0000256" key="1">
    <source>
        <dbReference type="SAM" id="Phobius"/>
    </source>
</evidence>
<name>A0ABY9WGB5_9BACT</name>
<keyword evidence="1" id="KW-0812">Transmembrane</keyword>
<feature type="transmembrane region" description="Helical" evidence="1">
    <location>
        <begin position="38"/>
        <end position="57"/>
    </location>
</feature>
<accession>A0ABY9WGB5</accession>
<evidence type="ECO:0000313" key="2">
    <source>
        <dbReference type="EMBL" id="WNG42663.1"/>
    </source>
</evidence>
<dbReference type="EMBL" id="CP043494">
    <property type="protein sequence ID" value="WNG42663.1"/>
    <property type="molecule type" value="Genomic_DNA"/>
</dbReference>
<keyword evidence="1" id="KW-1133">Transmembrane helix</keyword>
<keyword evidence="3" id="KW-1185">Reference proteome</keyword>
<sequence>MVSLVLPVVAPVAVLLGWVALRRVNPEAHPPVGKKLQALEAMGLGVLSLLGWTYVLVRLKLGLPLNPL</sequence>
<dbReference type="RefSeq" id="WP_395812607.1">
    <property type="nucleotide sequence ID" value="NZ_CP043494.1"/>
</dbReference>
<organism evidence="2 3">
    <name type="scientific">Archangium minus</name>
    <dbReference type="NCBI Taxonomy" id="83450"/>
    <lineage>
        <taxon>Bacteria</taxon>
        <taxon>Pseudomonadati</taxon>
        <taxon>Myxococcota</taxon>
        <taxon>Myxococcia</taxon>
        <taxon>Myxococcales</taxon>
        <taxon>Cystobacterineae</taxon>
        <taxon>Archangiaceae</taxon>
        <taxon>Archangium</taxon>
    </lineage>
</organism>
<protein>
    <submittedName>
        <fullName evidence="2">Uncharacterized protein</fullName>
    </submittedName>
</protein>